<proteinExistence type="predicted"/>
<protein>
    <submittedName>
        <fullName evidence="1">Uncharacterized protein</fullName>
    </submittedName>
</protein>
<dbReference type="Proteomes" id="UP000051491">
    <property type="component" value="Unassembled WGS sequence"/>
</dbReference>
<dbReference type="EMBL" id="JQBK01000014">
    <property type="protein sequence ID" value="KRN86662.1"/>
    <property type="molecule type" value="Genomic_DNA"/>
</dbReference>
<accession>A0A0R2KFG9</accession>
<evidence type="ECO:0000313" key="2">
    <source>
        <dbReference type="Proteomes" id="UP000051491"/>
    </source>
</evidence>
<dbReference type="AlphaFoldDB" id="A0A0R2KFG9"/>
<sequence>MAESNKNVSAKKKPKLAPDLYSAAVFVGFKYFASPFSLSTAKEYAFGHLFAPCTKNAAKK</sequence>
<gene>
    <name evidence="1" type="ORF">IV43_GL000461</name>
</gene>
<organism evidence="1 2">
    <name type="scientific">Ligilactobacillus acidipiscis</name>
    <dbReference type="NCBI Taxonomy" id="89059"/>
    <lineage>
        <taxon>Bacteria</taxon>
        <taxon>Bacillati</taxon>
        <taxon>Bacillota</taxon>
        <taxon>Bacilli</taxon>
        <taxon>Lactobacillales</taxon>
        <taxon>Lactobacillaceae</taxon>
        <taxon>Ligilactobacillus</taxon>
    </lineage>
</organism>
<name>A0A0R2KFG9_9LACO</name>
<reference evidence="1 2" key="1">
    <citation type="journal article" date="2015" name="Genome Announc.">
        <title>Expanding the biotechnology potential of lactobacilli through comparative genomics of 213 strains and associated genera.</title>
        <authorList>
            <person name="Sun Z."/>
            <person name="Harris H.M."/>
            <person name="McCann A."/>
            <person name="Guo C."/>
            <person name="Argimon S."/>
            <person name="Zhang W."/>
            <person name="Yang X."/>
            <person name="Jeffery I.B."/>
            <person name="Cooney J.C."/>
            <person name="Kagawa T.F."/>
            <person name="Liu W."/>
            <person name="Song Y."/>
            <person name="Salvetti E."/>
            <person name="Wrobel A."/>
            <person name="Rasinkangas P."/>
            <person name="Parkhill J."/>
            <person name="Rea M.C."/>
            <person name="O'Sullivan O."/>
            <person name="Ritari J."/>
            <person name="Douillard F.P."/>
            <person name="Paul Ross R."/>
            <person name="Yang R."/>
            <person name="Briner A.E."/>
            <person name="Felis G.E."/>
            <person name="de Vos W.M."/>
            <person name="Barrangou R."/>
            <person name="Klaenhammer T.R."/>
            <person name="Caufield P.W."/>
            <person name="Cui Y."/>
            <person name="Zhang H."/>
            <person name="O'Toole P.W."/>
        </authorList>
    </citation>
    <scope>NUCLEOTIDE SEQUENCE [LARGE SCALE GENOMIC DNA]</scope>
    <source>
        <strain evidence="1 2">DSM 15353</strain>
    </source>
</reference>
<comment type="caution">
    <text evidence="1">The sequence shown here is derived from an EMBL/GenBank/DDBJ whole genome shotgun (WGS) entry which is preliminary data.</text>
</comment>
<evidence type="ECO:0000313" key="1">
    <source>
        <dbReference type="EMBL" id="KRN86662.1"/>
    </source>
</evidence>